<dbReference type="InterPro" id="IPR001100">
    <property type="entry name" value="Pyr_nuc-diS_OxRdtase"/>
</dbReference>
<keyword evidence="9 14" id="KW-0520">NAD</keyword>
<proteinExistence type="inferred from homology"/>
<evidence type="ECO:0000256" key="5">
    <source>
        <dbReference type="ARBA" id="ARBA00022490"/>
    </source>
</evidence>
<evidence type="ECO:0000256" key="12">
    <source>
        <dbReference type="ARBA" id="ARBA00049187"/>
    </source>
</evidence>
<feature type="binding site" evidence="14">
    <location>
        <position position="74"/>
    </location>
    <ligand>
        <name>FAD</name>
        <dbReference type="ChEBI" id="CHEBI:57692"/>
    </ligand>
</feature>
<dbReference type="InterPro" id="IPR016156">
    <property type="entry name" value="FAD/NAD-linked_Rdtase_dimer_sf"/>
</dbReference>
<evidence type="ECO:0000256" key="9">
    <source>
        <dbReference type="ARBA" id="ARBA00023027"/>
    </source>
</evidence>
<dbReference type="SUPFAM" id="SSF55424">
    <property type="entry name" value="FAD/NAD-linked reductases, dimerisation (C-terminal) domain"/>
    <property type="match status" value="1"/>
</dbReference>
<evidence type="ECO:0000256" key="8">
    <source>
        <dbReference type="ARBA" id="ARBA00023002"/>
    </source>
</evidence>
<reference evidence="19 20" key="1">
    <citation type="submission" date="2019-09" db="EMBL/GenBank/DDBJ databases">
        <title>Mumia zhuanghuii sp. nov. isolated from the intestinal contents of plateau pika (Ochotona curzoniae) in the Qinghai-Tibet plateau of China.</title>
        <authorList>
            <person name="Tian Z."/>
        </authorList>
    </citation>
    <scope>NUCLEOTIDE SEQUENCE [LARGE SCALE GENOMIC DNA]</scope>
    <source>
        <strain evidence="20">350</strain>
    </source>
</reference>
<evidence type="ECO:0000256" key="13">
    <source>
        <dbReference type="PIRSR" id="PIRSR000350-2"/>
    </source>
</evidence>
<dbReference type="InterPro" id="IPR050151">
    <property type="entry name" value="Class-I_Pyr_Nuc-Dis_Oxidored"/>
</dbReference>
<evidence type="ECO:0000256" key="10">
    <source>
        <dbReference type="ARBA" id="ARBA00023157"/>
    </source>
</evidence>
<evidence type="ECO:0000313" key="20">
    <source>
        <dbReference type="Proteomes" id="UP000307768"/>
    </source>
</evidence>
<keyword evidence="8 16" id="KW-0560">Oxidoreductase</keyword>
<evidence type="ECO:0000259" key="17">
    <source>
        <dbReference type="Pfam" id="PF02852"/>
    </source>
</evidence>
<dbReference type="PRINTS" id="PR00411">
    <property type="entry name" value="PNDRDTASEI"/>
</dbReference>
<keyword evidence="6 16" id="KW-0285">Flavoprotein</keyword>
<dbReference type="GO" id="GO:0050660">
    <property type="term" value="F:flavin adenine dinucleotide binding"/>
    <property type="evidence" value="ECO:0007669"/>
    <property type="project" value="InterPro"/>
</dbReference>
<evidence type="ECO:0000256" key="4">
    <source>
        <dbReference type="ARBA" id="ARBA00016961"/>
    </source>
</evidence>
<dbReference type="PIRSF" id="PIRSF000350">
    <property type="entry name" value="Mercury_reductase_MerA"/>
    <property type="match status" value="1"/>
</dbReference>
<dbReference type="Gene3D" id="3.30.390.30">
    <property type="match status" value="1"/>
</dbReference>
<dbReference type="GO" id="GO:0005737">
    <property type="term" value="C:cytoplasm"/>
    <property type="evidence" value="ECO:0007669"/>
    <property type="project" value="UniProtKB-SubCell"/>
</dbReference>
<dbReference type="PANTHER" id="PTHR22912:SF217">
    <property type="entry name" value="DIHYDROLIPOYL DEHYDROGENASE"/>
    <property type="match status" value="1"/>
</dbReference>
<feature type="binding site" evidence="14">
    <location>
        <begin position="161"/>
        <end position="163"/>
    </location>
    <ligand>
        <name>FAD</name>
        <dbReference type="ChEBI" id="CHEBI:57692"/>
    </ligand>
</feature>
<feature type="binding site" evidence="14">
    <location>
        <position position="324"/>
    </location>
    <ligand>
        <name>FAD</name>
        <dbReference type="ChEBI" id="CHEBI:57692"/>
    </ligand>
</feature>
<dbReference type="SUPFAM" id="SSF51905">
    <property type="entry name" value="FAD/NAD(P)-binding domain"/>
    <property type="match status" value="1"/>
</dbReference>
<dbReference type="OrthoDB" id="4763248at2"/>
<dbReference type="Gene3D" id="3.50.50.60">
    <property type="entry name" value="FAD/NAD(P)-binding domain"/>
    <property type="match status" value="2"/>
</dbReference>
<keyword evidence="11 16" id="KW-0676">Redox-active center</keyword>
<name>A0A5Q6RZL4_9ACTN</name>
<evidence type="ECO:0000256" key="11">
    <source>
        <dbReference type="ARBA" id="ARBA00023284"/>
    </source>
</evidence>
<feature type="disulfide bond" description="Redox-active" evidence="15">
    <location>
        <begin position="65"/>
        <end position="70"/>
    </location>
</feature>
<evidence type="ECO:0000256" key="3">
    <source>
        <dbReference type="ARBA" id="ARBA00012608"/>
    </source>
</evidence>
<keyword evidence="14" id="KW-0547">Nucleotide-binding</keyword>
<dbReference type="PROSITE" id="PS00076">
    <property type="entry name" value="PYRIDINE_REDOX_1"/>
    <property type="match status" value="1"/>
</dbReference>
<evidence type="ECO:0000259" key="18">
    <source>
        <dbReference type="Pfam" id="PF07992"/>
    </source>
</evidence>
<dbReference type="InterPro" id="IPR036188">
    <property type="entry name" value="FAD/NAD-bd_sf"/>
</dbReference>
<dbReference type="InterPro" id="IPR006258">
    <property type="entry name" value="Lipoamide_DH"/>
</dbReference>
<dbReference type="Pfam" id="PF07992">
    <property type="entry name" value="Pyr_redox_2"/>
    <property type="match status" value="1"/>
</dbReference>
<dbReference type="InterPro" id="IPR012999">
    <property type="entry name" value="Pyr_OxRdtase_I_AS"/>
</dbReference>
<accession>A0A5Q6RZL4</accession>
<feature type="binding site" evidence="14">
    <location>
        <position position="220"/>
    </location>
    <ligand>
        <name>NAD(+)</name>
        <dbReference type="ChEBI" id="CHEBI:57540"/>
    </ligand>
</feature>
<protein>
    <recommendedName>
        <fullName evidence="4 16">Dihydrolipoyl dehydrogenase</fullName>
        <ecNumber evidence="3 16">1.8.1.4</ecNumber>
    </recommendedName>
</protein>
<evidence type="ECO:0000256" key="6">
    <source>
        <dbReference type="ARBA" id="ARBA00022630"/>
    </source>
</evidence>
<comment type="cofactor">
    <cofactor evidence="14 16">
        <name>FAD</name>
        <dbReference type="ChEBI" id="CHEBI:57692"/>
    </cofactor>
    <text evidence="14 16">Binds 1 FAD per subunit.</text>
</comment>
<comment type="subcellular location">
    <subcellularLocation>
        <location evidence="1">Cytoplasm</location>
    </subcellularLocation>
</comment>
<evidence type="ECO:0000313" key="19">
    <source>
        <dbReference type="EMBL" id="KAA1423546.1"/>
    </source>
</evidence>
<keyword evidence="7 14" id="KW-0274">FAD</keyword>
<evidence type="ECO:0000256" key="1">
    <source>
        <dbReference type="ARBA" id="ARBA00004496"/>
    </source>
</evidence>
<comment type="miscellaneous">
    <text evidence="16">The active site is a redox-active disulfide bond.</text>
</comment>
<feature type="domain" description="FAD/NAD(P)-binding" evidence="18">
    <location>
        <begin position="28"/>
        <end position="339"/>
    </location>
</feature>
<organism evidence="19 20">
    <name type="scientific">Mumia zhuanghuii</name>
    <dbReference type="NCBI Taxonomy" id="2585211"/>
    <lineage>
        <taxon>Bacteria</taxon>
        <taxon>Bacillati</taxon>
        <taxon>Actinomycetota</taxon>
        <taxon>Actinomycetes</taxon>
        <taxon>Propionibacteriales</taxon>
        <taxon>Nocardioidaceae</taxon>
        <taxon>Mumia</taxon>
    </lineage>
</organism>
<dbReference type="Proteomes" id="UP000307768">
    <property type="component" value="Unassembled WGS sequence"/>
</dbReference>
<gene>
    <name evidence="19" type="primary">lpdA</name>
    <name evidence="19" type="ORF">FE697_008080</name>
</gene>
<dbReference type="EMBL" id="VDFQ02000002">
    <property type="protein sequence ID" value="KAA1423546.1"/>
    <property type="molecule type" value="Genomic_DNA"/>
</dbReference>
<dbReference type="EC" id="1.8.1.4" evidence="3 16"/>
<evidence type="ECO:0000256" key="7">
    <source>
        <dbReference type="ARBA" id="ARBA00022827"/>
    </source>
</evidence>
<dbReference type="GO" id="GO:0004148">
    <property type="term" value="F:dihydrolipoyl dehydrogenase (NADH) activity"/>
    <property type="evidence" value="ECO:0007669"/>
    <property type="project" value="UniProtKB-EC"/>
</dbReference>
<feature type="binding site" evidence="14">
    <location>
        <begin position="197"/>
        <end position="204"/>
    </location>
    <ligand>
        <name>NAD(+)</name>
        <dbReference type="ChEBI" id="CHEBI:57540"/>
    </ligand>
</feature>
<comment type="catalytic activity">
    <reaction evidence="12 16">
        <text>N(6)-[(R)-dihydrolipoyl]-L-lysyl-[protein] + NAD(+) = N(6)-[(R)-lipoyl]-L-lysyl-[protein] + NADH + H(+)</text>
        <dbReference type="Rhea" id="RHEA:15045"/>
        <dbReference type="Rhea" id="RHEA-COMP:10474"/>
        <dbReference type="Rhea" id="RHEA-COMP:10475"/>
        <dbReference type="ChEBI" id="CHEBI:15378"/>
        <dbReference type="ChEBI" id="CHEBI:57540"/>
        <dbReference type="ChEBI" id="CHEBI:57945"/>
        <dbReference type="ChEBI" id="CHEBI:83099"/>
        <dbReference type="ChEBI" id="CHEBI:83100"/>
        <dbReference type="EC" id="1.8.1.4"/>
    </reaction>
</comment>
<evidence type="ECO:0000256" key="15">
    <source>
        <dbReference type="PIRSR" id="PIRSR000350-4"/>
    </source>
</evidence>
<evidence type="ECO:0000256" key="14">
    <source>
        <dbReference type="PIRSR" id="PIRSR000350-3"/>
    </source>
</evidence>
<feature type="active site" description="Proton acceptor" evidence="13">
    <location>
        <position position="457"/>
    </location>
</feature>
<keyword evidence="5" id="KW-0963">Cytoplasm</keyword>
<dbReference type="NCBIfam" id="TIGR01350">
    <property type="entry name" value="lipoamide_DH"/>
    <property type="match status" value="1"/>
</dbReference>
<feature type="binding site" evidence="14">
    <location>
        <position position="284"/>
    </location>
    <ligand>
        <name>NAD(+)</name>
        <dbReference type="ChEBI" id="CHEBI:57540"/>
    </ligand>
</feature>
<dbReference type="PANTHER" id="PTHR22912">
    <property type="entry name" value="DISULFIDE OXIDOREDUCTASE"/>
    <property type="match status" value="1"/>
</dbReference>
<keyword evidence="10" id="KW-1015">Disulfide bond</keyword>
<dbReference type="InterPro" id="IPR023753">
    <property type="entry name" value="FAD/NAD-binding_dom"/>
</dbReference>
<dbReference type="PRINTS" id="PR00368">
    <property type="entry name" value="FADPNR"/>
</dbReference>
<dbReference type="InterPro" id="IPR004099">
    <property type="entry name" value="Pyr_nucl-diS_OxRdtase_dimer"/>
</dbReference>
<evidence type="ECO:0000256" key="2">
    <source>
        <dbReference type="ARBA" id="ARBA00007532"/>
    </source>
</evidence>
<evidence type="ECO:0000256" key="16">
    <source>
        <dbReference type="RuleBase" id="RU003692"/>
    </source>
</evidence>
<feature type="binding site" evidence="14">
    <location>
        <position position="137"/>
    </location>
    <ligand>
        <name>FAD</name>
        <dbReference type="ChEBI" id="CHEBI:57692"/>
    </ligand>
</feature>
<feature type="domain" description="Pyridine nucleotide-disulphide oxidoreductase dimerisation" evidence="17">
    <location>
        <begin position="359"/>
        <end position="468"/>
    </location>
</feature>
<comment type="similarity">
    <text evidence="2 16">Belongs to the class-I pyridine nucleotide-disulfide oxidoreductase family.</text>
</comment>
<dbReference type="Pfam" id="PF02852">
    <property type="entry name" value="Pyr_redox_dim"/>
    <property type="match status" value="1"/>
</dbReference>
<dbReference type="AlphaFoldDB" id="A0A5Q6RZL4"/>
<dbReference type="GO" id="GO:0006103">
    <property type="term" value="P:2-oxoglutarate metabolic process"/>
    <property type="evidence" value="ECO:0007669"/>
    <property type="project" value="TreeGrafter"/>
</dbReference>
<comment type="caution">
    <text evidence="19">The sequence shown here is derived from an EMBL/GenBank/DDBJ whole genome shotgun (WGS) entry which is preliminary data.</text>
</comment>
<sequence length="480" mass="49854">MRSAAGSEDLAALTTWRQSVTQPAPHDHDVVVLGGGSGGYATALRARQLGLSVALVEADKLGGTCLHQGCIPTKAMLHAAEVADAAREASAFGVRATYDGVDLAAVARYREGVVDRLYRGLQGLVRGAGIDVVEGTGRLVGPRSVAVGDSVVTGRNLVVATGSYARTIPGVEIGGRVVTSDGALALAELPQRVVVVGGSVIGVELASVWRSFGCEVTIVEALPHLVPLEDEALSVQLERAFRKRKIAFRTGTAITGVKQDDTSAYVSLEGGETLEADLVLVAVGRGPRTDGLGLADHGIDLDRGFVVTDEHLRTSVEGVYAVGDVVRGLQLAHRGFAHGLFVAEEIAGRAPQPVVDSGIPRVTYCEPELASVGLTEAQARAAHGDAGVATYEYNLAGNGKSQILRSAGLVKVVREVDGPVLGVHMIGSRMGEQVGEASLWVNWDAFPEDVAAFVHAHPTQNEALGEAALALAGSPLHAHA</sequence>